<evidence type="ECO:0000256" key="18">
    <source>
        <dbReference type="SAM" id="MobiDB-lite"/>
    </source>
</evidence>
<feature type="compositionally biased region" description="Low complexity" evidence="18">
    <location>
        <begin position="364"/>
        <end position="374"/>
    </location>
</feature>
<dbReference type="SMART" id="SM00320">
    <property type="entry name" value="WD40"/>
    <property type="match status" value="6"/>
</dbReference>
<comment type="subcellular location">
    <subcellularLocation>
        <location evidence="1">Cytoplasmic vesicle</location>
        <location evidence="1">COPII-coated vesicle membrane</location>
        <topology evidence="1">Peripheral membrane protein</topology>
        <orientation evidence="1">Cytoplasmic side</orientation>
    </subcellularLocation>
    <subcellularLocation>
        <location evidence="2">Endoplasmic reticulum membrane</location>
        <topology evidence="2">Peripheral membrane protein</topology>
    </subcellularLocation>
</comment>
<dbReference type="OMA" id="WLERPCG"/>
<keyword evidence="20" id="KW-1185">Reference proteome</keyword>
<dbReference type="GO" id="GO:0005198">
    <property type="term" value="F:structural molecule activity"/>
    <property type="evidence" value="ECO:0007669"/>
    <property type="project" value="TreeGrafter"/>
</dbReference>
<dbReference type="RefSeq" id="XP_017575256.1">
    <property type="nucleotide sequence ID" value="XM_017719767.2"/>
</dbReference>
<dbReference type="GO" id="GO:0070971">
    <property type="term" value="C:endoplasmic reticulum exit site"/>
    <property type="evidence" value="ECO:0007669"/>
    <property type="project" value="TreeGrafter"/>
</dbReference>
<comment type="similarity">
    <text evidence="3">Belongs to the WD repeat SEC31 family.</text>
</comment>
<keyword evidence="12" id="KW-0968">Cytoplasmic vesicle</keyword>
<dbReference type="GO" id="GO:0005789">
    <property type="term" value="C:endoplasmic reticulum membrane"/>
    <property type="evidence" value="ECO:0007669"/>
    <property type="project" value="UniProtKB-SubCell"/>
</dbReference>
<evidence type="ECO:0000256" key="1">
    <source>
        <dbReference type="ARBA" id="ARBA00004299"/>
    </source>
</evidence>
<reference evidence="19 20" key="1">
    <citation type="submission" date="2020-10" db="EMBL/GenBank/DDBJ databases">
        <title>Pygocentrus nattereri (red-bellied piranha) genome, fPygNat1, primary haplotype.</title>
        <authorList>
            <person name="Myers G."/>
            <person name="Meyer A."/>
            <person name="Karagic N."/>
            <person name="Pippel M."/>
            <person name="Winkler S."/>
            <person name="Tracey A."/>
            <person name="Wood J."/>
            <person name="Formenti G."/>
            <person name="Howe K."/>
            <person name="Fedrigo O."/>
            <person name="Jarvis E.D."/>
        </authorList>
    </citation>
    <scope>NUCLEOTIDE SEQUENCE [LARGE SCALE GENOMIC DNA]</scope>
</reference>
<evidence type="ECO:0000256" key="12">
    <source>
        <dbReference type="ARBA" id="ARBA00023329"/>
    </source>
</evidence>
<dbReference type="InterPro" id="IPR015943">
    <property type="entry name" value="WD40/YVTN_repeat-like_dom_sf"/>
</dbReference>
<dbReference type="InterPro" id="IPR036322">
    <property type="entry name" value="WD40_repeat_dom_sf"/>
</dbReference>
<evidence type="ECO:0000256" key="10">
    <source>
        <dbReference type="ARBA" id="ARBA00022927"/>
    </source>
</evidence>
<proteinExistence type="inferred from homology"/>
<feature type="region of interest" description="Disordered" evidence="18">
    <location>
        <begin position="1270"/>
        <end position="1473"/>
    </location>
</feature>
<comment type="function">
    <text evidence="13">Component of the coat protein complex II (COPII) which promotes the formation of transport vesicles from the endoplasmic reticulum (ER). The coat has two main functions, the physical deformation of the endoplasmic reticulum membrane into vesicles and the selection of cargo molecules.</text>
</comment>
<gene>
    <name evidence="19" type="primary">SEC31A</name>
</gene>
<evidence type="ECO:0000256" key="11">
    <source>
        <dbReference type="ARBA" id="ARBA00023136"/>
    </source>
</evidence>
<evidence type="ECO:0000313" key="20">
    <source>
        <dbReference type="Proteomes" id="UP001501920"/>
    </source>
</evidence>
<keyword evidence="9" id="KW-0931">ER-Golgi transport</keyword>
<dbReference type="GO" id="GO:0007029">
    <property type="term" value="P:endoplasmic reticulum organization"/>
    <property type="evidence" value="ECO:0007669"/>
    <property type="project" value="Ensembl"/>
</dbReference>
<dbReference type="InterPro" id="IPR001680">
    <property type="entry name" value="WD40_rpt"/>
</dbReference>
<feature type="compositionally biased region" description="Low complexity" evidence="18">
    <location>
        <begin position="1401"/>
        <end position="1436"/>
    </location>
</feature>
<evidence type="ECO:0000256" key="16">
    <source>
        <dbReference type="ARBA" id="ARBA00043112"/>
    </source>
</evidence>
<feature type="compositionally biased region" description="Pro residues" evidence="18">
    <location>
        <begin position="1307"/>
        <end position="1318"/>
    </location>
</feature>
<keyword evidence="6 17" id="KW-0853">WD repeat</keyword>
<dbReference type="Gene3D" id="1.25.40.1030">
    <property type="match status" value="2"/>
</dbReference>
<organism evidence="19 20">
    <name type="scientific">Pygocentrus nattereri</name>
    <name type="common">Red-bellied piranha</name>
    <dbReference type="NCBI Taxonomy" id="42514"/>
    <lineage>
        <taxon>Eukaryota</taxon>
        <taxon>Metazoa</taxon>
        <taxon>Chordata</taxon>
        <taxon>Craniata</taxon>
        <taxon>Vertebrata</taxon>
        <taxon>Euteleostomi</taxon>
        <taxon>Actinopterygii</taxon>
        <taxon>Neopterygii</taxon>
        <taxon>Teleostei</taxon>
        <taxon>Ostariophysi</taxon>
        <taxon>Characiformes</taxon>
        <taxon>Characoidei</taxon>
        <taxon>Pygocentrus</taxon>
    </lineage>
</organism>
<feature type="region of interest" description="Disordered" evidence="18">
    <location>
        <begin position="509"/>
        <end position="541"/>
    </location>
</feature>
<dbReference type="Ensembl" id="ENSPNAT00000017724.2">
    <property type="protein sequence ID" value="ENSPNAP00000010929.2"/>
    <property type="gene ID" value="ENSPNAG00000016528.2"/>
</dbReference>
<feature type="repeat" description="WD" evidence="17">
    <location>
        <begin position="118"/>
        <end position="154"/>
    </location>
</feature>
<dbReference type="PANTHER" id="PTHR13923">
    <property type="entry name" value="SEC31-RELATED PROTEIN"/>
    <property type="match status" value="1"/>
</dbReference>
<dbReference type="FunFam" id="2.130.10.10:FF:000009">
    <property type="entry name" value="Protein transport protein Sec31A isoform A"/>
    <property type="match status" value="1"/>
</dbReference>
<evidence type="ECO:0000256" key="2">
    <source>
        <dbReference type="ARBA" id="ARBA00004406"/>
    </source>
</evidence>
<protein>
    <recommendedName>
        <fullName evidence="14">Protein transport protein Sec31A</fullName>
    </recommendedName>
    <alternativeName>
        <fullName evidence="16">SEC31-like protein 1</fullName>
    </alternativeName>
    <alternativeName>
        <fullName evidence="15">SEC31-related protein A</fullName>
    </alternativeName>
</protein>
<dbReference type="Proteomes" id="UP001501920">
    <property type="component" value="Chromosome 18"/>
</dbReference>
<evidence type="ECO:0000256" key="14">
    <source>
        <dbReference type="ARBA" id="ARBA00039468"/>
    </source>
</evidence>
<dbReference type="GeneTree" id="ENSGT00390000003175"/>
<feature type="compositionally biased region" description="Pro residues" evidence="18">
    <location>
        <begin position="1281"/>
        <end position="1296"/>
    </location>
</feature>
<dbReference type="InterPro" id="IPR040251">
    <property type="entry name" value="SEC31-like"/>
</dbReference>
<evidence type="ECO:0000256" key="15">
    <source>
        <dbReference type="ARBA" id="ARBA00041470"/>
    </source>
</evidence>
<dbReference type="Gene3D" id="1.20.940.10">
    <property type="entry name" value="Functional domain of the splicing factor Prp18"/>
    <property type="match status" value="1"/>
</dbReference>
<dbReference type="GO" id="GO:0015031">
    <property type="term" value="P:protein transport"/>
    <property type="evidence" value="ECO:0007669"/>
    <property type="project" value="UniProtKB-KW"/>
</dbReference>
<dbReference type="PROSITE" id="PS50082">
    <property type="entry name" value="WD_REPEATS_2"/>
    <property type="match status" value="2"/>
</dbReference>
<reference evidence="19" key="3">
    <citation type="submission" date="2025-09" db="UniProtKB">
        <authorList>
            <consortium name="Ensembl"/>
        </authorList>
    </citation>
    <scope>IDENTIFICATION</scope>
</reference>
<evidence type="ECO:0000256" key="17">
    <source>
        <dbReference type="PROSITE-ProRule" id="PRU00221"/>
    </source>
</evidence>
<dbReference type="SUPFAM" id="SSF50978">
    <property type="entry name" value="WD40 repeat-like"/>
    <property type="match status" value="1"/>
</dbReference>
<dbReference type="GO" id="GO:0055123">
    <property type="term" value="P:digestive system development"/>
    <property type="evidence" value="ECO:0007669"/>
    <property type="project" value="Ensembl"/>
</dbReference>
<keyword evidence="4" id="KW-0813">Transport</keyword>
<feature type="region of interest" description="Disordered" evidence="18">
    <location>
        <begin position="1166"/>
        <end position="1230"/>
    </location>
</feature>
<sequence length="1596" mass="171740">MKLKEINRTAIQAWSPAQHHPIYLAAGTSAQQLDATFSTNASLEIFELDLAEPTLAMKSCGTFSSPHRYHKLVWGPHGSDEQGLPSGVLIAGGETGNIILYDPSKIIAGDSDVVIAQSDKHTGPVQSLSVNLFQPNLVASGGNESEIYIWDLNSFGPPMVPGPKSQPVEDISCVAWNGQVQHILASASPSGRASIWDLRKNDLIIKVSDHSNRMHCSGLAWNPEVATQLALASEDDRMPVIQMWDLRFATSPLKVLENHTRGVLAIAWSLADPELLLSCGKDNRILCWNPNTAEVLYELPTSSQWCFDIQWCPRNPAVLSAASFDGRISIYSIMGGSNEFANSAQVDQISSSFGNMDPFGTGQTLPPLQLPQPTSTNSTITPLKKPPKWIRRPVGASFAFGGKLVSWENIKPPPQQPEQPGPHVVHVSQVVTETDFLGRSNQLQATLTAGTFVEFCQKKIEDAENEFEKTVWAFLKVHFEDDARGKYLELLGYKKEELVLKIASALEGKDHKSDENIEPASASEQDHASAPTCDRTPRPEITQLPELEPPAVTQLGHPDMLLRELANEVVVEHSLEAVEEPLFDPVLDTTTDHIEELRVESEPSLQSSTDLIPPLEPAFSPVNPPDLIDLPEFTSQDRPDSTPLFAPCSALQQSEGDLASPALETLPQSTPLVVPQNAEASAAPPTDFQPFAPVLGANCNLEPMLVPSCIHDDLPESPPAVQPFIDQPQFIPLLAPLPADPQASLPMLASVDDLQQSLPAAHPQPEFATPVDLQPVSSFLPQLDPQDVPVFAPPIAAQQPMPEMALTPTVDLDTTPQINLMPPVNGEPEPELELSAVPLDEEKPRNVALNADTSEEEAALEEVEKNGPVVEEESPELEEIPVVEEEPVADQIPVLEETPSPSSETVKASQDVDRLITQALLIGDFEAAVNLCLHDNRMADSIILAIAGGPELLEKTQKKYLAKTQSKIGKLISAVVMKDWLDILETCDLHNWKEALAAVMTYGKPEEFSSLCGLLGSRLEAAEDLALQAQACLCYICAGSMEHLVSCWSKAQDSSSPLSLQDLVEKVVVLRQAVEKAQGGVAPAVGALLAEKMSQYASLLASQGSLQTAISYLPTNTEQVAVQLLRERLSRALGQHAVAPAAPMAPQQNRQPAAPVAIPQQVYTPVQPQPQQLPPQPTPTSPTQQYYQQGRAASTVTSWSNQTPTVLPSVPRPLAPAKDLQAEPAPGPFGPQSPVCAGPAAPGFMYSQQYQTYPQVQQFMPGAGGPNIYQPLQYSSSTASPLPPPPSSATPAPFYPPQFMHPASSQPAPPVFPGPLPPLAAGQPAPSAPPPHSSSSSFSPPPFSSGVSFQHGGPGSPTAYLPPPPTGASGPQNGWNDPPALSRVPKKKKVPEHYTPPAPITAPIMAPLGDPQQLAPMQPSQQQQQQLPGQPAGVPAPFTPIQQQPLGPAVRNPAMPNMTVEGAPGAPTGDVIQPMQSLPAEKIMKKPIPDEHLILKTTFEGLIQKCLAAATDPQTKRKLDDANKRLESLYDKLREQTLSPAIVSGLHSMARSIESRSYTDGLNIHTHIVSNSNFSETSAFMPVLKVVLTQAYKLGV</sequence>
<evidence type="ECO:0000256" key="4">
    <source>
        <dbReference type="ARBA" id="ARBA00022448"/>
    </source>
</evidence>
<evidence type="ECO:0000313" key="19">
    <source>
        <dbReference type="Ensembl" id="ENSPNAP00000010929.2"/>
    </source>
</evidence>
<evidence type="ECO:0000256" key="5">
    <source>
        <dbReference type="ARBA" id="ARBA00022490"/>
    </source>
</evidence>
<keyword evidence="11" id="KW-0472">Membrane</keyword>
<keyword evidence="8" id="KW-0256">Endoplasmic reticulum</keyword>
<evidence type="ECO:0000256" key="13">
    <source>
        <dbReference type="ARBA" id="ARBA00025471"/>
    </source>
</evidence>
<evidence type="ECO:0000256" key="9">
    <source>
        <dbReference type="ARBA" id="ARBA00022892"/>
    </source>
</evidence>
<dbReference type="GO" id="GO:0090110">
    <property type="term" value="P:COPII-coated vesicle cargo loading"/>
    <property type="evidence" value="ECO:0007669"/>
    <property type="project" value="TreeGrafter"/>
</dbReference>
<name>A0A3B4CK84_PYGNA</name>
<feature type="compositionally biased region" description="Polar residues" evidence="18">
    <location>
        <begin position="1191"/>
        <end position="1206"/>
    </location>
</feature>
<dbReference type="PANTHER" id="PTHR13923:SF23">
    <property type="entry name" value="PROTEIN TRANSPORT PROTEIN SEC31A"/>
    <property type="match status" value="1"/>
</dbReference>
<dbReference type="GO" id="GO:0030127">
    <property type="term" value="C:COPII vesicle coat"/>
    <property type="evidence" value="ECO:0007669"/>
    <property type="project" value="TreeGrafter"/>
</dbReference>
<dbReference type="CTD" id="22872"/>
<dbReference type="Gene3D" id="2.130.10.10">
    <property type="entry name" value="YVTN repeat-like/Quinoprotein amine dehydrogenase"/>
    <property type="match status" value="1"/>
</dbReference>
<dbReference type="GO" id="GO:0001889">
    <property type="term" value="P:liver development"/>
    <property type="evidence" value="ECO:0007669"/>
    <property type="project" value="Ensembl"/>
</dbReference>
<evidence type="ECO:0000256" key="8">
    <source>
        <dbReference type="ARBA" id="ARBA00022824"/>
    </source>
</evidence>
<feature type="repeat" description="WD" evidence="17">
    <location>
        <begin position="256"/>
        <end position="298"/>
    </location>
</feature>
<dbReference type="FunFam" id="1.20.940.10:FF:000001">
    <property type="entry name" value="Protein transport protein Sec31A isoform A"/>
    <property type="match status" value="1"/>
</dbReference>
<feature type="region of interest" description="Disordered" evidence="18">
    <location>
        <begin position="364"/>
        <end position="384"/>
    </location>
</feature>
<keyword evidence="5" id="KW-0963">Cytoplasm</keyword>
<reference evidence="19" key="2">
    <citation type="submission" date="2025-08" db="UniProtKB">
        <authorList>
            <consortium name="Ensembl"/>
        </authorList>
    </citation>
    <scope>IDENTIFICATION</scope>
</reference>
<evidence type="ECO:0000256" key="3">
    <source>
        <dbReference type="ARBA" id="ARBA00009358"/>
    </source>
</evidence>
<evidence type="ECO:0000256" key="6">
    <source>
        <dbReference type="ARBA" id="ARBA00022574"/>
    </source>
</evidence>
<keyword evidence="7" id="KW-0677">Repeat</keyword>
<accession>A0A3B4CK84</accession>
<dbReference type="GeneID" id="108440727"/>
<feature type="compositionally biased region" description="Pro residues" evidence="18">
    <location>
        <begin position="1167"/>
        <end position="1180"/>
    </location>
</feature>
<evidence type="ECO:0000256" key="7">
    <source>
        <dbReference type="ARBA" id="ARBA00022737"/>
    </source>
</evidence>
<dbReference type="Pfam" id="PF00400">
    <property type="entry name" value="WD40"/>
    <property type="match status" value="1"/>
</dbReference>
<keyword evidence="10" id="KW-0653">Protein transport</keyword>
<feature type="compositionally biased region" description="Low complexity" evidence="18">
    <location>
        <begin position="1333"/>
        <end position="1348"/>
    </location>
</feature>